<evidence type="ECO:0000313" key="3">
    <source>
        <dbReference type="EMBL" id="PMR75627.1"/>
    </source>
</evidence>
<keyword evidence="4" id="KW-1185">Reference proteome</keyword>
<dbReference type="InterPro" id="IPR021109">
    <property type="entry name" value="Peptidase_aspartic_dom_sf"/>
</dbReference>
<feature type="region of interest" description="Disordered" evidence="1">
    <location>
        <begin position="308"/>
        <end position="332"/>
    </location>
</feature>
<accession>A0A2N7U5A9</accession>
<name>A0A2N7U5A9_9GAMM</name>
<dbReference type="PANTHER" id="PTHR38037">
    <property type="entry name" value="ZN_PROTEASE DOMAIN-CONTAINING PROTEIN"/>
    <property type="match status" value="1"/>
</dbReference>
<dbReference type="Pfam" id="PF05618">
    <property type="entry name" value="Zn_protease"/>
    <property type="match status" value="1"/>
</dbReference>
<dbReference type="PANTHER" id="PTHR38037:SF2">
    <property type="entry name" value="ATP-DEPENDENT ZINC PROTEASE DOMAIN-CONTAINING PROTEIN-RELATED"/>
    <property type="match status" value="1"/>
</dbReference>
<sequence length="332" mass="37236">MAIGSYNVYYVKLRISRLGTLDKPAVYSLSFHVAPTHSPDPEVPLVMRPTRLSAAALWLLTPLLLTGCALAPAPQAESEPDPVLSPDAFEARIEQLEHNIALRCDRQDDRLSRQGQRQGQLMADVQDVGYLLRQIQGNIERLEQRGDEPVVVMAECNEQASEALDDKELVGRAEWIGLPDVGTYLRARVDSGANTSSLSAMDITRFERDGEDWVRFKLGVNDDDVVIDDVRDEWIERPVIRRVRILQAAGSESRPVVSLLMTLGPIREQVEFTLNDRTHLNFPVLLGRRFLMDIALIDVAESYLHSRPEFPGGRPADEASQDEINDQDEEEG</sequence>
<dbReference type="AlphaFoldDB" id="A0A2N7U5A9"/>
<dbReference type="Proteomes" id="UP000235803">
    <property type="component" value="Unassembled WGS sequence"/>
</dbReference>
<dbReference type="InterPro" id="IPR008503">
    <property type="entry name" value="Asp_endopeptidase"/>
</dbReference>
<reference evidence="3 4" key="1">
    <citation type="submission" date="2018-01" db="EMBL/GenBank/DDBJ databases">
        <title>Halomonas endophytica sp. nov., isolated from storage liquid in the stems of Populus euphratica.</title>
        <authorList>
            <person name="Chen C."/>
        </authorList>
    </citation>
    <scope>NUCLEOTIDE SEQUENCE [LARGE SCALE GENOMIC DNA]</scope>
    <source>
        <strain evidence="3 4">MC28</strain>
    </source>
</reference>
<organism evidence="3 4">
    <name type="scientific">Billgrantia endophytica</name>
    <dbReference type="NCBI Taxonomy" id="2033802"/>
    <lineage>
        <taxon>Bacteria</taxon>
        <taxon>Pseudomonadati</taxon>
        <taxon>Pseudomonadota</taxon>
        <taxon>Gammaproteobacteria</taxon>
        <taxon>Oceanospirillales</taxon>
        <taxon>Halomonadaceae</taxon>
        <taxon>Billgrantia</taxon>
    </lineage>
</organism>
<evidence type="ECO:0000313" key="4">
    <source>
        <dbReference type="Proteomes" id="UP000235803"/>
    </source>
</evidence>
<dbReference type="Gene3D" id="2.40.70.10">
    <property type="entry name" value="Acid Proteases"/>
    <property type="match status" value="1"/>
</dbReference>
<protein>
    <submittedName>
        <fullName evidence="3">ATP-dependent zinc protease</fullName>
    </submittedName>
</protein>
<keyword evidence="3" id="KW-0645">Protease</keyword>
<feature type="domain" description="Retropepsin-like aspartic endopeptidase" evidence="2">
    <location>
        <begin position="170"/>
        <end position="307"/>
    </location>
</feature>
<dbReference type="SUPFAM" id="SSF50630">
    <property type="entry name" value="Acid proteases"/>
    <property type="match status" value="1"/>
</dbReference>
<dbReference type="OrthoDB" id="8546610at2"/>
<proteinExistence type="predicted"/>
<dbReference type="EMBL" id="PNRF01000018">
    <property type="protein sequence ID" value="PMR75627.1"/>
    <property type="molecule type" value="Genomic_DNA"/>
</dbReference>
<keyword evidence="3" id="KW-0378">Hydrolase</keyword>
<feature type="compositionally biased region" description="Acidic residues" evidence="1">
    <location>
        <begin position="319"/>
        <end position="332"/>
    </location>
</feature>
<evidence type="ECO:0000259" key="2">
    <source>
        <dbReference type="Pfam" id="PF05618"/>
    </source>
</evidence>
<comment type="caution">
    <text evidence="3">The sequence shown here is derived from an EMBL/GenBank/DDBJ whole genome shotgun (WGS) entry which is preliminary data.</text>
</comment>
<gene>
    <name evidence="3" type="ORF">C1H69_09290</name>
</gene>
<evidence type="ECO:0000256" key="1">
    <source>
        <dbReference type="SAM" id="MobiDB-lite"/>
    </source>
</evidence>
<dbReference type="GO" id="GO:0008233">
    <property type="term" value="F:peptidase activity"/>
    <property type="evidence" value="ECO:0007669"/>
    <property type="project" value="UniProtKB-KW"/>
</dbReference>
<dbReference type="GO" id="GO:0006508">
    <property type="term" value="P:proteolysis"/>
    <property type="evidence" value="ECO:0007669"/>
    <property type="project" value="UniProtKB-KW"/>
</dbReference>